<name>A0ABQ8M307_LABRO</name>
<feature type="compositionally biased region" description="Polar residues" evidence="1">
    <location>
        <begin position="62"/>
        <end position="77"/>
    </location>
</feature>
<feature type="region of interest" description="Disordered" evidence="1">
    <location>
        <begin position="57"/>
        <end position="77"/>
    </location>
</feature>
<sequence length="316" mass="35680">MTSRVTFPSALQFSMAPLLVPLKCGFHIQRRKLSLLLQQSRAVHAWTYHEHRAANKRKERSTYQLPSQSRASSTWANSRAQNSRQILEAVKVREKYETLILLHDIHLQIPERQCWHGHAGGGLSADPKNVLKEVNSSKILAAMLTYVWPKDRPDLRARVAISLGLLAGAKVLDRLHEIHSEDSSWCGVEMCHSPKMSRDAMKGEDTHSPLLMLLSLCPSVHSGTKKNIWRAHINLSFFLPVLQITNVMVPFMFKYAVDGLNQMSGHMLNLNDAPNTVATMATAVLIGCKYRLLLSWQVFDFILGSVLHIKCQLTFP</sequence>
<dbReference type="EMBL" id="JACTAM010000014">
    <property type="protein sequence ID" value="KAI2657280.1"/>
    <property type="molecule type" value="Genomic_DNA"/>
</dbReference>
<gene>
    <name evidence="2" type="ORF">H4Q32_030280</name>
</gene>
<comment type="caution">
    <text evidence="2">The sequence shown here is derived from an EMBL/GenBank/DDBJ whole genome shotgun (WGS) entry which is preliminary data.</text>
</comment>
<organism evidence="2 3">
    <name type="scientific">Labeo rohita</name>
    <name type="common">Indian major carp</name>
    <name type="synonym">Cyprinus rohita</name>
    <dbReference type="NCBI Taxonomy" id="84645"/>
    <lineage>
        <taxon>Eukaryota</taxon>
        <taxon>Metazoa</taxon>
        <taxon>Chordata</taxon>
        <taxon>Craniata</taxon>
        <taxon>Vertebrata</taxon>
        <taxon>Euteleostomi</taxon>
        <taxon>Actinopterygii</taxon>
        <taxon>Neopterygii</taxon>
        <taxon>Teleostei</taxon>
        <taxon>Ostariophysi</taxon>
        <taxon>Cypriniformes</taxon>
        <taxon>Cyprinidae</taxon>
        <taxon>Labeoninae</taxon>
        <taxon>Labeonini</taxon>
        <taxon>Labeo</taxon>
    </lineage>
</organism>
<evidence type="ECO:0000313" key="2">
    <source>
        <dbReference type="EMBL" id="KAI2657280.1"/>
    </source>
</evidence>
<keyword evidence="3" id="KW-1185">Reference proteome</keyword>
<reference evidence="2 3" key="1">
    <citation type="submission" date="2022-01" db="EMBL/GenBank/DDBJ databases">
        <title>A high-quality chromosome-level genome assembly of rohu carp, Labeo rohita.</title>
        <authorList>
            <person name="Arick M.A. II"/>
            <person name="Hsu C.-Y."/>
            <person name="Magbanua Z."/>
            <person name="Pechanova O."/>
            <person name="Grover C."/>
            <person name="Miller E."/>
            <person name="Thrash A."/>
            <person name="Ezzel L."/>
            <person name="Alam S."/>
            <person name="Benzie J."/>
            <person name="Hamilton M."/>
            <person name="Karsi A."/>
            <person name="Lawrence M.L."/>
            <person name="Peterson D.G."/>
        </authorList>
    </citation>
    <scope>NUCLEOTIDE SEQUENCE [LARGE SCALE GENOMIC DNA]</scope>
    <source>
        <strain evidence="3">BAU-BD-2019</strain>
        <tissue evidence="2">Blood</tissue>
    </source>
</reference>
<protein>
    <submittedName>
        <fullName evidence="2">Iron-sulfur clusters transporter ABCB7, mitochondrial</fullName>
    </submittedName>
</protein>
<evidence type="ECO:0000256" key="1">
    <source>
        <dbReference type="SAM" id="MobiDB-lite"/>
    </source>
</evidence>
<dbReference type="Proteomes" id="UP000830375">
    <property type="component" value="Unassembled WGS sequence"/>
</dbReference>
<accession>A0ABQ8M307</accession>
<proteinExistence type="predicted"/>
<evidence type="ECO:0000313" key="3">
    <source>
        <dbReference type="Proteomes" id="UP000830375"/>
    </source>
</evidence>